<evidence type="ECO:0000313" key="1">
    <source>
        <dbReference type="EMBL" id="SUB80263.1"/>
    </source>
</evidence>
<dbReference type="EMBL" id="UGTJ01000001">
    <property type="protein sequence ID" value="SUB80263.1"/>
    <property type="molecule type" value="Genomic_DNA"/>
</dbReference>
<protein>
    <submittedName>
        <fullName evidence="1">Uncharacterized protein</fullName>
    </submittedName>
</protein>
<name>A0AAQ1ZIN5_9BACT</name>
<sequence length="33" mass="4048">MGILWINLLKHYESTERYDTGMFIRKHHTLITE</sequence>
<proteinExistence type="predicted"/>
<gene>
    <name evidence="1" type="ORF">NCTC13063_01546</name>
</gene>
<dbReference type="AlphaFoldDB" id="A0AAQ1ZIN5"/>
<organism evidence="1 2">
    <name type="scientific">Segatella buccae</name>
    <dbReference type="NCBI Taxonomy" id="28126"/>
    <lineage>
        <taxon>Bacteria</taxon>
        <taxon>Pseudomonadati</taxon>
        <taxon>Bacteroidota</taxon>
        <taxon>Bacteroidia</taxon>
        <taxon>Bacteroidales</taxon>
        <taxon>Prevotellaceae</taxon>
        <taxon>Segatella</taxon>
    </lineage>
</organism>
<comment type="caution">
    <text evidence="1">The sequence shown here is derived from an EMBL/GenBank/DDBJ whole genome shotgun (WGS) entry which is preliminary data.</text>
</comment>
<reference evidence="1 2" key="1">
    <citation type="submission" date="2018-06" db="EMBL/GenBank/DDBJ databases">
        <authorList>
            <consortium name="Pathogen Informatics"/>
            <person name="Doyle S."/>
        </authorList>
    </citation>
    <scope>NUCLEOTIDE SEQUENCE [LARGE SCALE GENOMIC DNA]</scope>
    <source>
        <strain evidence="1 2">NCTC13063</strain>
    </source>
</reference>
<accession>A0AAQ1ZIN5</accession>
<dbReference type="Proteomes" id="UP000255283">
    <property type="component" value="Unassembled WGS sequence"/>
</dbReference>
<evidence type="ECO:0000313" key="2">
    <source>
        <dbReference type="Proteomes" id="UP000255283"/>
    </source>
</evidence>